<feature type="binding site" evidence="8">
    <location>
        <position position="63"/>
    </location>
    <ligand>
        <name>Zn(2+)</name>
        <dbReference type="ChEBI" id="CHEBI:29105"/>
        <label>1</label>
        <note>catalytic</note>
    </ligand>
</feature>
<feature type="binding site" evidence="8">
    <location>
        <position position="264"/>
    </location>
    <ligand>
        <name>Zn(2+)</name>
        <dbReference type="ChEBI" id="CHEBI:29105"/>
        <label>2</label>
        <note>catalytic</note>
    </ligand>
</feature>
<keyword evidence="2 8" id="KW-0819">tRNA processing</keyword>
<dbReference type="Pfam" id="PF23023">
    <property type="entry name" value="Anti-Pycsar_Apyc1"/>
    <property type="match status" value="1"/>
</dbReference>
<keyword evidence="5 8" id="KW-0255">Endonuclease</keyword>
<comment type="similarity">
    <text evidence="8">Belongs to the RNase Z family.</text>
</comment>
<evidence type="ECO:0000256" key="5">
    <source>
        <dbReference type="ARBA" id="ARBA00022759"/>
    </source>
</evidence>
<dbReference type="InterPro" id="IPR013471">
    <property type="entry name" value="RNase_Z/BN"/>
</dbReference>
<evidence type="ECO:0000256" key="2">
    <source>
        <dbReference type="ARBA" id="ARBA00022694"/>
    </source>
</evidence>
<dbReference type="CDD" id="cd07717">
    <property type="entry name" value="RNaseZ_ZiPD-like_MBL-fold"/>
    <property type="match status" value="1"/>
</dbReference>
<keyword evidence="4 8" id="KW-0479">Metal-binding</keyword>
<feature type="binding site" evidence="8">
    <location>
        <position position="61"/>
    </location>
    <ligand>
        <name>Zn(2+)</name>
        <dbReference type="ChEBI" id="CHEBI:29105"/>
        <label>1</label>
        <note>catalytic</note>
    </ligand>
</feature>
<feature type="binding site" evidence="8">
    <location>
        <position position="205"/>
    </location>
    <ligand>
        <name>Zn(2+)</name>
        <dbReference type="ChEBI" id="CHEBI:29105"/>
        <label>2</label>
        <note>catalytic</note>
    </ligand>
</feature>
<dbReference type="SUPFAM" id="SSF56281">
    <property type="entry name" value="Metallo-hydrolase/oxidoreductase"/>
    <property type="match status" value="1"/>
</dbReference>
<keyword evidence="7 8" id="KW-0862">Zinc</keyword>
<keyword evidence="10" id="KW-1185">Reference proteome</keyword>
<dbReference type="Gene3D" id="3.60.15.10">
    <property type="entry name" value="Ribonuclease Z/Hydroxyacylglutathione hydrolase-like"/>
    <property type="match status" value="1"/>
</dbReference>
<accession>A0A7C8HFU2</accession>
<proteinExistence type="inferred from homology"/>
<comment type="catalytic activity">
    <reaction evidence="8">
        <text>Endonucleolytic cleavage of RNA, removing extra 3' nucleotides from tRNA precursor, generating 3' termini of tRNAs. A 3'-hydroxy group is left at the tRNA terminus and a 5'-phosphoryl group is left at the trailer molecule.</text>
        <dbReference type="EC" id="3.1.26.11"/>
    </reaction>
</comment>
<evidence type="ECO:0000256" key="8">
    <source>
        <dbReference type="HAMAP-Rule" id="MF_01818"/>
    </source>
</evidence>
<comment type="caution">
    <text evidence="9">The sequence shown here is derived from an EMBL/GenBank/DDBJ whole genome shotgun (WGS) entry which is preliminary data.</text>
</comment>
<comment type="function">
    <text evidence="8">Zinc phosphodiesterase, which displays some tRNA 3'-processing endonuclease activity. Probably involved in tRNA maturation, by removing a 3'-trailer from precursor tRNA.</text>
</comment>
<dbReference type="PANTHER" id="PTHR46018:SF2">
    <property type="entry name" value="ZINC PHOSPHODIESTERASE ELAC PROTEIN 1"/>
    <property type="match status" value="1"/>
</dbReference>
<evidence type="ECO:0000256" key="6">
    <source>
        <dbReference type="ARBA" id="ARBA00022801"/>
    </source>
</evidence>
<protein>
    <recommendedName>
        <fullName evidence="8">Ribonuclease Z</fullName>
        <shortName evidence="8">RNase Z</shortName>
        <ecNumber evidence="8">3.1.26.11</ecNumber>
    </recommendedName>
    <alternativeName>
        <fullName evidence="8">tRNA 3 endonuclease</fullName>
    </alternativeName>
    <alternativeName>
        <fullName evidence="8">tRNase Z</fullName>
    </alternativeName>
</protein>
<feature type="binding site" evidence="8">
    <location>
        <position position="66"/>
    </location>
    <ligand>
        <name>Zn(2+)</name>
        <dbReference type="ChEBI" id="CHEBI:29105"/>
        <label>2</label>
        <note>catalytic</note>
    </ligand>
</feature>
<dbReference type="Proteomes" id="UP000483018">
    <property type="component" value="Unassembled WGS sequence"/>
</dbReference>
<dbReference type="GO" id="GO:0042781">
    <property type="term" value="F:3'-tRNA processing endoribonuclease activity"/>
    <property type="evidence" value="ECO:0007669"/>
    <property type="project" value="UniProtKB-UniRule"/>
</dbReference>
<dbReference type="HAMAP" id="MF_01818">
    <property type="entry name" value="RNase_Z_BN"/>
    <property type="match status" value="1"/>
</dbReference>
<dbReference type="NCBIfam" id="TIGR02651">
    <property type="entry name" value="RNase_Z"/>
    <property type="match status" value="1"/>
</dbReference>
<dbReference type="RefSeq" id="WP_158741177.1">
    <property type="nucleotide sequence ID" value="NZ_JAFBEP010000016.1"/>
</dbReference>
<dbReference type="EMBL" id="WSLF01000011">
    <property type="protein sequence ID" value="KAE9631999.1"/>
    <property type="molecule type" value="Genomic_DNA"/>
</dbReference>
<comment type="subunit">
    <text evidence="1 8">Homodimer.</text>
</comment>
<evidence type="ECO:0000256" key="4">
    <source>
        <dbReference type="ARBA" id="ARBA00022723"/>
    </source>
</evidence>
<reference evidence="9 10" key="1">
    <citation type="submission" date="2019-12" db="EMBL/GenBank/DDBJ databases">
        <title>Defluviitalea raffinosedens, isolated from a biogas fermenter, genome sequencing and characterization.</title>
        <authorList>
            <person name="Rettenmaier R."/>
            <person name="Schneider M."/>
            <person name="Neuhaus K."/>
            <person name="Liebl W."/>
            <person name="Zverlov V."/>
        </authorList>
    </citation>
    <scope>NUCLEOTIDE SEQUENCE [LARGE SCALE GENOMIC DNA]</scope>
    <source>
        <strain evidence="9 10">249c-K6</strain>
    </source>
</reference>
<evidence type="ECO:0000256" key="1">
    <source>
        <dbReference type="ARBA" id="ARBA00011738"/>
    </source>
</evidence>
<keyword evidence="6 8" id="KW-0378">Hydrolase</keyword>
<organism evidence="9 10">
    <name type="scientific">Defluviitalea raffinosedens</name>
    <dbReference type="NCBI Taxonomy" id="1450156"/>
    <lineage>
        <taxon>Bacteria</taxon>
        <taxon>Bacillati</taxon>
        <taxon>Bacillota</taxon>
        <taxon>Clostridia</taxon>
        <taxon>Lachnospirales</taxon>
        <taxon>Defluviitaleaceae</taxon>
        <taxon>Defluviitalea</taxon>
    </lineage>
</organism>
<evidence type="ECO:0000313" key="10">
    <source>
        <dbReference type="Proteomes" id="UP000483018"/>
    </source>
</evidence>
<name>A0A7C8HFU2_9FIRM</name>
<dbReference type="EC" id="3.1.26.11" evidence="8"/>
<evidence type="ECO:0000313" key="9">
    <source>
        <dbReference type="EMBL" id="KAE9631999.1"/>
    </source>
</evidence>
<sequence length="305" mass="33844">MLDVCLLGTGGMMPLPNRWLTALLIRYNGRKILIDCGEGTQITLKMLGWGFKTIDTICFTHYHGDHVTGLAGLLLTIGNSGRTEPITLIGPAGLEKVVQGLTIIAPELPFELKYIELSEEAVVPSGDLLIKAVPVEHTISCFAYVVELPRRPKFMPDKAAALNIPVRFWKELQKGETVEWNGNIYTPDMVSGDQRKGIKIAYCTDSRPALGLKDAVYKSDLFICEGMYGDDEDKPQAQKNKHMTFSEAANLAKEAEVEELWLTHFSPALSEPKAYLSVATDIFPNTKLGEDRLIKNLSFKEEKDA</sequence>
<feature type="binding site" evidence="8">
    <location>
        <position position="205"/>
    </location>
    <ligand>
        <name>Zn(2+)</name>
        <dbReference type="ChEBI" id="CHEBI:29105"/>
        <label>1</label>
        <note>catalytic</note>
    </ligand>
</feature>
<dbReference type="GO" id="GO:0008270">
    <property type="term" value="F:zinc ion binding"/>
    <property type="evidence" value="ECO:0007669"/>
    <property type="project" value="UniProtKB-UniRule"/>
</dbReference>
<keyword evidence="3 8" id="KW-0540">Nuclease</keyword>
<feature type="active site" description="Proton acceptor" evidence="8">
    <location>
        <position position="65"/>
    </location>
</feature>
<dbReference type="OrthoDB" id="9800940at2"/>
<dbReference type="InterPro" id="IPR036866">
    <property type="entry name" value="RibonucZ/Hydroxyglut_hydro"/>
</dbReference>
<evidence type="ECO:0000256" key="7">
    <source>
        <dbReference type="ARBA" id="ARBA00022833"/>
    </source>
</evidence>
<feature type="binding site" evidence="8">
    <location>
        <position position="65"/>
    </location>
    <ligand>
        <name>Zn(2+)</name>
        <dbReference type="ChEBI" id="CHEBI:29105"/>
        <label>2</label>
        <note>catalytic</note>
    </ligand>
</feature>
<dbReference type="PANTHER" id="PTHR46018">
    <property type="entry name" value="ZINC PHOSPHODIESTERASE ELAC PROTEIN 1"/>
    <property type="match status" value="1"/>
</dbReference>
<gene>
    <name evidence="8" type="primary">rnz</name>
    <name evidence="9" type="ORF">GND95_10805</name>
</gene>
<feature type="binding site" evidence="8">
    <location>
        <position position="137"/>
    </location>
    <ligand>
        <name>Zn(2+)</name>
        <dbReference type="ChEBI" id="CHEBI:29105"/>
        <label>1</label>
        <note>catalytic</note>
    </ligand>
</feature>
<dbReference type="NCBIfam" id="NF000801">
    <property type="entry name" value="PRK00055.1-3"/>
    <property type="match status" value="1"/>
</dbReference>
<evidence type="ECO:0000256" key="3">
    <source>
        <dbReference type="ARBA" id="ARBA00022722"/>
    </source>
</evidence>
<comment type="cofactor">
    <cofactor evidence="8">
        <name>Zn(2+)</name>
        <dbReference type="ChEBI" id="CHEBI:29105"/>
    </cofactor>
    <text evidence="8">Binds 2 Zn(2+) ions.</text>
</comment>
<dbReference type="AlphaFoldDB" id="A0A7C8HFU2"/>